<dbReference type="Gene3D" id="3.40.30.10">
    <property type="entry name" value="Glutaredoxin"/>
    <property type="match status" value="1"/>
</dbReference>
<dbReference type="RefSeq" id="WP_039231788.1">
    <property type="nucleotide sequence ID" value="NZ_JWIQ02000026.1"/>
</dbReference>
<dbReference type="InterPro" id="IPR002109">
    <property type="entry name" value="Glutaredoxin"/>
</dbReference>
<dbReference type="InterPro" id="IPR036249">
    <property type="entry name" value="Thioredoxin-like_sf"/>
</dbReference>
<comment type="caution">
    <text evidence="2">The sequence shown here is derived from an EMBL/GenBank/DDBJ whole genome shotgun (WGS) entry which is preliminary data.</text>
</comment>
<name>A0A0F5IAW8_BACTR</name>
<organism evidence="2 3">
    <name type="scientific">Bacillus thermotolerans</name>
    <name type="common">Quasibacillus thermotolerans</name>
    <dbReference type="NCBI Taxonomy" id="1221996"/>
    <lineage>
        <taxon>Bacteria</taxon>
        <taxon>Bacillati</taxon>
        <taxon>Bacillota</taxon>
        <taxon>Bacilli</taxon>
        <taxon>Bacillales</taxon>
        <taxon>Bacillaceae</taxon>
        <taxon>Bacillus</taxon>
    </lineage>
</organism>
<dbReference type="EMBL" id="JWIR02000009">
    <property type="protein sequence ID" value="KKB42656.1"/>
    <property type="molecule type" value="Genomic_DNA"/>
</dbReference>
<reference evidence="2" key="1">
    <citation type="submission" date="2015-02" db="EMBL/GenBank/DDBJ databases">
        <title>Genome Assembly of Bacillaceae bacterium MTCC 8252.</title>
        <authorList>
            <person name="Verma A."/>
            <person name="Khatri I."/>
            <person name="Mual P."/>
            <person name="Subramanian S."/>
            <person name="Krishnamurthi S."/>
        </authorList>
    </citation>
    <scope>NUCLEOTIDE SEQUENCE [LARGE SCALE GENOMIC DNA]</scope>
    <source>
        <strain evidence="2">MTCC 8252</strain>
    </source>
</reference>
<keyword evidence="3" id="KW-1185">Reference proteome</keyword>
<dbReference type="Pfam" id="PF00462">
    <property type="entry name" value="Glutaredoxin"/>
    <property type="match status" value="1"/>
</dbReference>
<dbReference type="GO" id="GO:0045454">
    <property type="term" value="P:cell redox homeostasis"/>
    <property type="evidence" value="ECO:0007669"/>
    <property type="project" value="TreeGrafter"/>
</dbReference>
<dbReference type="OrthoDB" id="9795531at2"/>
<dbReference type="InterPro" id="IPR051548">
    <property type="entry name" value="Grx-like_ET"/>
</dbReference>
<dbReference type="PANTHER" id="PTHR34386">
    <property type="entry name" value="GLUTAREDOXIN"/>
    <property type="match status" value="1"/>
</dbReference>
<dbReference type="PROSITE" id="PS50404">
    <property type="entry name" value="GST_NTER"/>
    <property type="match status" value="1"/>
</dbReference>
<dbReference type="Proteomes" id="UP000031563">
    <property type="component" value="Unassembled WGS sequence"/>
</dbReference>
<dbReference type="InterPro" id="IPR004045">
    <property type="entry name" value="Glutathione_S-Trfase_N"/>
</dbReference>
<dbReference type="GO" id="GO:0009055">
    <property type="term" value="F:electron transfer activity"/>
    <property type="evidence" value="ECO:0007669"/>
    <property type="project" value="TreeGrafter"/>
</dbReference>
<feature type="domain" description="GST N-terminal" evidence="1">
    <location>
        <begin position="2"/>
        <end position="80"/>
    </location>
</feature>
<dbReference type="PROSITE" id="PS51354">
    <property type="entry name" value="GLUTAREDOXIN_2"/>
    <property type="match status" value="1"/>
</dbReference>
<dbReference type="STRING" id="1221996.QY95_04073"/>
<evidence type="ECO:0000313" key="2">
    <source>
        <dbReference type="EMBL" id="KKB42656.1"/>
    </source>
</evidence>
<evidence type="ECO:0000259" key="1">
    <source>
        <dbReference type="PROSITE" id="PS50404"/>
    </source>
</evidence>
<dbReference type="SUPFAM" id="SSF52833">
    <property type="entry name" value="Thioredoxin-like"/>
    <property type="match status" value="1"/>
</dbReference>
<dbReference type="PANTHER" id="PTHR34386:SF1">
    <property type="entry name" value="GLUTAREDOXIN-LIKE PROTEIN NRDH"/>
    <property type="match status" value="1"/>
</dbReference>
<sequence length="80" mass="9087">MKSVILYTQPDCPPCEITKLFLNDRGVPYEEKNIAVDAEAQREWKDIWHSFSTPTVVVGREAVRGFNIEALSSLLKQHGL</sequence>
<accession>A0A0F5I0L1</accession>
<accession>A0A0F5IAW8</accession>
<dbReference type="CDD" id="cd02976">
    <property type="entry name" value="NrdH"/>
    <property type="match status" value="1"/>
</dbReference>
<dbReference type="AlphaFoldDB" id="A0A0F5IAW8"/>
<proteinExistence type="predicted"/>
<protein>
    <submittedName>
        <fullName evidence="2">Glutaredoxin family protein</fullName>
    </submittedName>
</protein>
<evidence type="ECO:0000313" key="3">
    <source>
        <dbReference type="Proteomes" id="UP000031563"/>
    </source>
</evidence>
<gene>
    <name evidence="2" type="ORF">QY95_04073</name>
</gene>